<feature type="transmembrane region" description="Helical" evidence="1">
    <location>
        <begin position="6"/>
        <end position="25"/>
    </location>
</feature>
<keyword evidence="3" id="KW-1185">Reference proteome</keyword>
<evidence type="ECO:0000313" key="2">
    <source>
        <dbReference type="EMBL" id="CAA2965443.1"/>
    </source>
</evidence>
<dbReference type="AlphaFoldDB" id="A0A8S0QAB9"/>
<gene>
    <name evidence="2" type="ORF">OLEA9_A020191</name>
</gene>
<keyword evidence="1" id="KW-0812">Transmembrane</keyword>
<dbReference type="Gramene" id="OE9A020191T1">
    <property type="protein sequence ID" value="OE9A020191C1"/>
    <property type="gene ID" value="OE9A020191"/>
</dbReference>
<evidence type="ECO:0000313" key="3">
    <source>
        <dbReference type="Proteomes" id="UP000594638"/>
    </source>
</evidence>
<dbReference type="Proteomes" id="UP000594638">
    <property type="component" value="Unassembled WGS sequence"/>
</dbReference>
<name>A0A8S0QAB9_OLEEU</name>
<comment type="caution">
    <text evidence="2">The sequence shown here is derived from an EMBL/GenBank/DDBJ whole genome shotgun (WGS) entry which is preliminary data.</text>
</comment>
<proteinExistence type="predicted"/>
<reference evidence="2 3" key="1">
    <citation type="submission" date="2019-12" db="EMBL/GenBank/DDBJ databases">
        <authorList>
            <person name="Alioto T."/>
            <person name="Alioto T."/>
            <person name="Gomez Garrido J."/>
        </authorList>
    </citation>
    <scope>NUCLEOTIDE SEQUENCE [LARGE SCALE GENOMIC DNA]</scope>
</reference>
<keyword evidence="1" id="KW-1133">Transmembrane helix</keyword>
<protein>
    <submittedName>
        <fullName evidence="2">Uncharacterized protein</fullName>
    </submittedName>
</protein>
<dbReference type="EMBL" id="CACTIH010001842">
    <property type="protein sequence ID" value="CAA2965443.1"/>
    <property type="molecule type" value="Genomic_DNA"/>
</dbReference>
<evidence type="ECO:0000256" key="1">
    <source>
        <dbReference type="SAM" id="Phobius"/>
    </source>
</evidence>
<sequence length="136" mass="14255">MVFVLSRFVVVVSVVAFCGGVGDWVSNSIAMCLYGGDFGCGGDDDCVVVDLTARVYRHYSTSIGCAVVRVVTAVVAVVVYVVAFCGGGVGDWMGNNIAMCLYGGDFGCGGDDDCVVVDLTARVVCVVAVAAWWIRW</sequence>
<keyword evidence="1" id="KW-0472">Membrane</keyword>
<accession>A0A8S0QAB9</accession>
<organism evidence="2 3">
    <name type="scientific">Olea europaea subsp. europaea</name>
    <dbReference type="NCBI Taxonomy" id="158383"/>
    <lineage>
        <taxon>Eukaryota</taxon>
        <taxon>Viridiplantae</taxon>
        <taxon>Streptophyta</taxon>
        <taxon>Embryophyta</taxon>
        <taxon>Tracheophyta</taxon>
        <taxon>Spermatophyta</taxon>
        <taxon>Magnoliopsida</taxon>
        <taxon>eudicotyledons</taxon>
        <taxon>Gunneridae</taxon>
        <taxon>Pentapetalae</taxon>
        <taxon>asterids</taxon>
        <taxon>lamiids</taxon>
        <taxon>Lamiales</taxon>
        <taxon>Oleaceae</taxon>
        <taxon>Oleeae</taxon>
        <taxon>Olea</taxon>
    </lineage>
</organism>
<feature type="transmembrane region" description="Helical" evidence="1">
    <location>
        <begin position="66"/>
        <end position="89"/>
    </location>
</feature>